<dbReference type="Proteomes" id="UP000433050">
    <property type="component" value="Unassembled WGS sequence"/>
</dbReference>
<dbReference type="RefSeq" id="WP_280178171.1">
    <property type="nucleotide sequence ID" value="NZ_CACSAS010000030.1"/>
</dbReference>
<proteinExistence type="predicted"/>
<accession>A0A5S9R6F9</accession>
<organism evidence="1 2">
    <name type="scientific">Starkeya nomas</name>
    <dbReference type="NCBI Taxonomy" id="2666134"/>
    <lineage>
        <taxon>Bacteria</taxon>
        <taxon>Pseudomonadati</taxon>
        <taxon>Pseudomonadota</taxon>
        <taxon>Alphaproteobacteria</taxon>
        <taxon>Hyphomicrobiales</taxon>
        <taxon>Xanthobacteraceae</taxon>
        <taxon>Starkeya</taxon>
    </lineage>
</organism>
<evidence type="ECO:0000313" key="1">
    <source>
        <dbReference type="EMBL" id="CAA0129353.1"/>
    </source>
</evidence>
<name>A0A5S9R6F9_9HYPH</name>
<keyword evidence="2" id="KW-1185">Reference proteome</keyword>
<gene>
    <name evidence="1" type="ORF">STARVERO_04493</name>
</gene>
<dbReference type="AlphaFoldDB" id="A0A5S9R6F9"/>
<protein>
    <submittedName>
        <fullName evidence="1">Uncharacterized protein</fullName>
    </submittedName>
</protein>
<evidence type="ECO:0000313" key="2">
    <source>
        <dbReference type="Proteomes" id="UP000433050"/>
    </source>
</evidence>
<dbReference type="EMBL" id="CACSAS010000030">
    <property type="protein sequence ID" value="CAA0129353.1"/>
    <property type="molecule type" value="Genomic_DNA"/>
</dbReference>
<sequence length="42" mass="4934">MIADCAVILHTSIEYFEALPLAELERHHKRAIERFEALARLR</sequence>
<reference evidence="1 2" key="1">
    <citation type="submission" date="2019-12" db="EMBL/GenBank/DDBJ databases">
        <authorList>
            <person name="Reyes-Prieto M."/>
        </authorList>
    </citation>
    <scope>NUCLEOTIDE SEQUENCE [LARGE SCALE GENOMIC DNA]</scope>
    <source>
        <strain evidence="1">HF14-78462</strain>
    </source>
</reference>